<dbReference type="Gene3D" id="1.25.40.10">
    <property type="entry name" value="Tetratricopeptide repeat domain"/>
    <property type="match status" value="1"/>
</dbReference>
<keyword evidence="8" id="KW-1185">Reference proteome</keyword>
<dbReference type="GO" id="GO:0003755">
    <property type="term" value="F:peptidyl-prolyl cis-trans isomerase activity"/>
    <property type="evidence" value="ECO:0007669"/>
    <property type="project" value="UniProtKB-KW"/>
</dbReference>
<comment type="similarity">
    <text evidence="1">Belongs to the FKBP6 family.</text>
</comment>
<dbReference type="SUPFAM" id="SSF48452">
    <property type="entry name" value="TPR-like"/>
    <property type="match status" value="1"/>
</dbReference>
<dbReference type="InterPro" id="IPR013105">
    <property type="entry name" value="TPR_2"/>
</dbReference>
<reference evidence="7" key="1">
    <citation type="submission" date="2022-07" db="EMBL/GenBank/DDBJ databases">
        <authorList>
            <person name="Trinca V."/>
            <person name="Uliana J.V.C."/>
            <person name="Torres T.T."/>
            <person name="Ward R.J."/>
            <person name="Monesi N."/>
        </authorList>
    </citation>
    <scope>NUCLEOTIDE SEQUENCE</scope>
    <source>
        <strain evidence="7">HSMRA1968</strain>
        <tissue evidence="7">Whole embryos</tissue>
    </source>
</reference>
<dbReference type="Pfam" id="PF07719">
    <property type="entry name" value="TPR_2"/>
    <property type="match status" value="1"/>
</dbReference>
<dbReference type="GO" id="GO:0007283">
    <property type="term" value="P:spermatogenesis"/>
    <property type="evidence" value="ECO:0007669"/>
    <property type="project" value="TreeGrafter"/>
</dbReference>
<evidence type="ECO:0000256" key="4">
    <source>
        <dbReference type="PROSITE-ProRule" id="PRU00277"/>
    </source>
</evidence>
<feature type="repeat" description="TPR" evidence="5">
    <location>
        <begin position="352"/>
        <end position="385"/>
    </location>
</feature>
<dbReference type="GO" id="GO:0005737">
    <property type="term" value="C:cytoplasm"/>
    <property type="evidence" value="ECO:0007669"/>
    <property type="project" value="TreeGrafter"/>
</dbReference>
<dbReference type="Proteomes" id="UP001151699">
    <property type="component" value="Chromosome A"/>
</dbReference>
<proteinExistence type="inferred from homology"/>
<keyword evidence="4 7" id="KW-0413">Isomerase</keyword>
<evidence type="ECO:0000313" key="8">
    <source>
        <dbReference type="Proteomes" id="UP001151699"/>
    </source>
</evidence>
<feature type="domain" description="PPIase FKBP-type" evidence="6">
    <location>
        <begin position="152"/>
        <end position="241"/>
    </location>
</feature>
<sequence length="497" mass="56850">MGGKVNIKKQPNEIYNKAAKNNAGKVNLRIYKKLYIFLLDFKKKNLINLEMSGNIVNKEEELMLEDPIGHSDLLKGTKFRLRSDYRETNEESELFQELLAGEDESDFNIEDFISPWNKPFAELTPSMDEIGMNIYKKIVKHPIDDESIMGRKCRVTISYSAFMEHETCPFDSTFMSGSSLTFVTDDDTVLLGVELAVKSMGRKEESQFIIPYQLLYGELGCAPRIKPKADVLFVIQLINFSEVGDEEATEVVSVEDKRKYSYMIDKILEVKTGAIDHFRRGAYFKAATAFKLAIDKLELCKLAGEDEETEQRNHLIKLYSNLMTCYNKMDRPKKACTAFKNLSRLTETDKKPKALFQYGKAMMALGEYDAAIVALKKAQRLKPDDSEIASQLCILNEKHSKHKEMESKLWRKAMGNSEPVFSEKSLEVDEKFKKVVEGLVTSFKNNPKQSKENVPDGLSKDEIEFIENFVKDFNMKFVISEVQGKKSCYLTKTASFL</sequence>
<dbReference type="EMBL" id="WJQU01000001">
    <property type="protein sequence ID" value="KAJ6647797.1"/>
    <property type="molecule type" value="Genomic_DNA"/>
</dbReference>
<evidence type="ECO:0000256" key="3">
    <source>
        <dbReference type="ARBA" id="ARBA00022803"/>
    </source>
</evidence>
<evidence type="ECO:0000256" key="1">
    <source>
        <dbReference type="ARBA" id="ARBA00009648"/>
    </source>
</evidence>
<protein>
    <recommendedName>
        <fullName evidence="4">peptidylprolyl isomerase</fullName>
        <ecNumber evidence="4">5.2.1.8</ecNumber>
    </recommendedName>
</protein>
<dbReference type="PANTHER" id="PTHR46674:SF1">
    <property type="entry name" value="INACTIVE PEPTIDYL-PROLYL CIS-TRANS ISOMERASE FKBP6"/>
    <property type="match status" value="1"/>
</dbReference>
<gene>
    <name evidence="7" type="primary">shu_0</name>
    <name evidence="7" type="ORF">Bhyg_03020</name>
</gene>
<dbReference type="InterPro" id="IPR046357">
    <property type="entry name" value="PPIase_dom_sf"/>
</dbReference>
<dbReference type="PANTHER" id="PTHR46674">
    <property type="entry name" value="INACTIVE PEPTIDYL-PROLYL CIS-TRANS ISOMERASE FKBP6"/>
    <property type="match status" value="1"/>
</dbReference>
<dbReference type="InterPro" id="IPR011990">
    <property type="entry name" value="TPR-like_helical_dom_sf"/>
</dbReference>
<dbReference type="PROSITE" id="PS50059">
    <property type="entry name" value="FKBP_PPIASE"/>
    <property type="match status" value="1"/>
</dbReference>
<comment type="catalytic activity">
    <reaction evidence="4">
        <text>[protein]-peptidylproline (omega=180) = [protein]-peptidylproline (omega=0)</text>
        <dbReference type="Rhea" id="RHEA:16237"/>
        <dbReference type="Rhea" id="RHEA-COMP:10747"/>
        <dbReference type="Rhea" id="RHEA-COMP:10748"/>
        <dbReference type="ChEBI" id="CHEBI:83833"/>
        <dbReference type="ChEBI" id="CHEBI:83834"/>
        <dbReference type="EC" id="5.2.1.8"/>
    </reaction>
</comment>
<evidence type="ECO:0000259" key="6">
    <source>
        <dbReference type="PROSITE" id="PS50059"/>
    </source>
</evidence>
<evidence type="ECO:0000256" key="2">
    <source>
        <dbReference type="ARBA" id="ARBA00022737"/>
    </source>
</evidence>
<dbReference type="GO" id="GO:0034587">
    <property type="term" value="P:piRNA processing"/>
    <property type="evidence" value="ECO:0007669"/>
    <property type="project" value="TreeGrafter"/>
</dbReference>
<dbReference type="Gene3D" id="3.10.50.40">
    <property type="match status" value="1"/>
</dbReference>
<dbReference type="InterPro" id="IPR042282">
    <property type="entry name" value="FKBP6/shu"/>
</dbReference>
<evidence type="ECO:0000256" key="5">
    <source>
        <dbReference type="PROSITE-ProRule" id="PRU00339"/>
    </source>
</evidence>
<comment type="caution">
    <text evidence="7">The sequence shown here is derived from an EMBL/GenBank/DDBJ whole genome shotgun (WGS) entry which is preliminary data.</text>
</comment>
<accession>A0A9Q0S736</accession>
<keyword evidence="4" id="KW-0697">Rotamase</keyword>
<dbReference type="GO" id="GO:0051879">
    <property type="term" value="F:Hsp90 protein binding"/>
    <property type="evidence" value="ECO:0007669"/>
    <property type="project" value="TreeGrafter"/>
</dbReference>
<dbReference type="InterPro" id="IPR019734">
    <property type="entry name" value="TPR_rpt"/>
</dbReference>
<organism evidence="7 8">
    <name type="scientific">Pseudolycoriella hygida</name>
    <dbReference type="NCBI Taxonomy" id="35572"/>
    <lineage>
        <taxon>Eukaryota</taxon>
        <taxon>Metazoa</taxon>
        <taxon>Ecdysozoa</taxon>
        <taxon>Arthropoda</taxon>
        <taxon>Hexapoda</taxon>
        <taxon>Insecta</taxon>
        <taxon>Pterygota</taxon>
        <taxon>Neoptera</taxon>
        <taxon>Endopterygota</taxon>
        <taxon>Diptera</taxon>
        <taxon>Nematocera</taxon>
        <taxon>Sciaroidea</taxon>
        <taxon>Sciaridae</taxon>
        <taxon>Pseudolycoriella</taxon>
    </lineage>
</organism>
<dbReference type="AlphaFoldDB" id="A0A9Q0S736"/>
<dbReference type="EC" id="5.2.1.8" evidence="4"/>
<dbReference type="InterPro" id="IPR001179">
    <property type="entry name" value="PPIase_FKBP_dom"/>
</dbReference>
<dbReference type="Pfam" id="PF00254">
    <property type="entry name" value="FKBP_C"/>
    <property type="match status" value="1"/>
</dbReference>
<keyword evidence="3 5" id="KW-0802">TPR repeat</keyword>
<keyword evidence="2" id="KW-0677">Repeat</keyword>
<dbReference type="PROSITE" id="PS50005">
    <property type="entry name" value="TPR"/>
    <property type="match status" value="1"/>
</dbReference>
<dbReference type="OrthoDB" id="8116123at2759"/>
<dbReference type="SMART" id="SM00028">
    <property type="entry name" value="TPR"/>
    <property type="match status" value="2"/>
</dbReference>
<name>A0A9Q0S736_9DIPT</name>
<evidence type="ECO:0000313" key="7">
    <source>
        <dbReference type="EMBL" id="KAJ6647797.1"/>
    </source>
</evidence>
<dbReference type="SUPFAM" id="SSF54534">
    <property type="entry name" value="FKBP-like"/>
    <property type="match status" value="1"/>
</dbReference>